<dbReference type="PROSITE" id="PS51662">
    <property type="entry name" value="BP_PHYTASE"/>
    <property type="match status" value="1"/>
</dbReference>
<organism evidence="2 3">
    <name type="scientific">Marinicauda algicola</name>
    <dbReference type="NCBI Taxonomy" id="2029849"/>
    <lineage>
        <taxon>Bacteria</taxon>
        <taxon>Pseudomonadati</taxon>
        <taxon>Pseudomonadota</taxon>
        <taxon>Alphaproteobacteria</taxon>
        <taxon>Maricaulales</taxon>
        <taxon>Maricaulaceae</taxon>
        <taxon>Marinicauda</taxon>
    </lineage>
</organism>
<feature type="domain" description="BPP" evidence="1">
    <location>
        <begin position="24"/>
        <end position="326"/>
    </location>
</feature>
<dbReference type="EMBL" id="SRXW01000004">
    <property type="protein sequence ID" value="TGY87883.1"/>
    <property type="molecule type" value="Genomic_DNA"/>
</dbReference>
<evidence type="ECO:0000313" key="2">
    <source>
        <dbReference type="EMBL" id="TGY87883.1"/>
    </source>
</evidence>
<dbReference type="OrthoDB" id="7630644at2"/>
<dbReference type="InterPro" id="IPR011042">
    <property type="entry name" value="6-blade_b-propeller_TolB-like"/>
</dbReference>
<dbReference type="RefSeq" id="WP_135996788.1">
    <property type="nucleotide sequence ID" value="NZ_CP071057.1"/>
</dbReference>
<comment type="caution">
    <text evidence="2">The sequence shown here is derived from an EMBL/GenBank/DDBJ whole genome shotgun (WGS) entry which is preliminary data.</text>
</comment>
<protein>
    <recommendedName>
        <fullName evidence="1">BPP domain-containing protein</fullName>
    </recommendedName>
</protein>
<name>A0A4S2GXV0_9PROT</name>
<dbReference type="SUPFAM" id="SSF50956">
    <property type="entry name" value="Thermostable phytase (3-phytase)"/>
    <property type="match status" value="1"/>
</dbReference>
<dbReference type="Gene3D" id="2.120.10.30">
    <property type="entry name" value="TolB, C-terminal domain"/>
    <property type="match status" value="1"/>
</dbReference>
<proteinExistence type="predicted"/>
<dbReference type="Proteomes" id="UP000308054">
    <property type="component" value="Unassembled WGS sequence"/>
</dbReference>
<dbReference type="GO" id="GO:0016158">
    <property type="term" value="F:inositol hexakisphosphate 3-phosphatase activity"/>
    <property type="evidence" value="ECO:0007669"/>
    <property type="project" value="InterPro"/>
</dbReference>
<gene>
    <name evidence="2" type="ORF">E5163_13280</name>
</gene>
<keyword evidence="3" id="KW-1185">Reference proteome</keyword>
<dbReference type="AlphaFoldDB" id="A0A4S2GXV0"/>
<evidence type="ECO:0000259" key="1">
    <source>
        <dbReference type="PROSITE" id="PS51662"/>
    </source>
</evidence>
<accession>A0A4S2GXV0</accession>
<evidence type="ECO:0000313" key="3">
    <source>
        <dbReference type="Proteomes" id="UP000308054"/>
    </source>
</evidence>
<sequence length="332" mass="34357">MAAALAGLGLTLSACGEAPSPDAAQDGTAAERAVETVIVTSAFAPGRTVDDLTFLPDAQTPWQGLIAASIADGGYDIYDLDGQLLVAASGPRLRAVTAAPAFPLRGTDFPLLFGIDSEGEVRAQALLREEGELIEIAIGRASLSGEAAGLCRYDIGIGYIDIAVLGEDATAEVWRVQDMGGDVLDVSVQREIALPFPARDCARAGTGLVIAGPTGGLARIDEAGRAVAEAPGTMAEVVYGELLGRAVAIAPVEDRVFVYDANTLEPITEIDFEGGLNAPSIERPDALDLTDANYGGVPFHTGMLAVFDAADGRIKLVGREVITRAVVTPPEL</sequence>
<dbReference type="InterPro" id="IPR003431">
    <property type="entry name" value="B-propeller_Phytase"/>
</dbReference>
<reference evidence="2 3" key="1">
    <citation type="journal article" date="2017" name="Int. J. Syst. Evol. Microbiol.">
        <title>Marinicauda algicola sp. nov., isolated from a marine red alga Rhodosorus marinus.</title>
        <authorList>
            <person name="Jeong S.E."/>
            <person name="Jeon S.H."/>
            <person name="Chun B.H."/>
            <person name="Kim D.W."/>
            <person name="Jeon C.O."/>
        </authorList>
    </citation>
    <scope>NUCLEOTIDE SEQUENCE [LARGE SCALE GENOMIC DNA]</scope>
    <source>
        <strain evidence="2 3">JCM 31718</strain>
    </source>
</reference>